<gene>
    <name evidence="2" type="ORF">LH29_13505</name>
</gene>
<dbReference type="OrthoDB" id="9793489at2"/>
<reference evidence="2 3" key="1">
    <citation type="submission" date="2014-09" db="EMBL/GenBank/DDBJ databases">
        <title>Draft Genome Sequence of Draconibacterium sp. JN14CK-3.</title>
        <authorList>
            <person name="Dong C."/>
            <person name="Lai Q."/>
            <person name="Shao Z."/>
        </authorList>
    </citation>
    <scope>NUCLEOTIDE SEQUENCE [LARGE SCALE GENOMIC DNA]</scope>
    <source>
        <strain evidence="2 3">JN14CK-3</strain>
    </source>
</reference>
<comment type="caution">
    <text evidence="2">The sequence shown here is derived from an EMBL/GenBank/DDBJ whole genome shotgun (WGS) entry which is preliminary data.</text>
</comment>
<dbReference type="Proteomes" id="UP000032544">
    <property type="component" value="Unassembled WGS sequence"/>
</dbReference>
<organism evidence="2 3">
    <name type="scientific">Draconibacterium sediminis</name>
    <dbReference type="NCBI Taxonomy" id="1544798"/>
    <lineage>
        <taxon>Bacteria</taxon>
        <taxon>Pseudomonadati</taxon>
        <taxon>Bacteroidota</taxon>
        <taxon>Bacteroidia</taxon>
        <taxon>Marinilabiliales</taxon>
        <taxon>Prolixibacteraceae</taxon>
        <taxon>Draconibacterium</taxon>
    </lineage>
</organism>
<evidence type="ECO:0000313" key="3">
    <source>
        <dbReference type="Proteomes" id="UP000032544"/>
    </source>
</evidence>
<name>A0A0D8J8H0_9BACT</name>
<keyword evidence="3" id="KW-1185">Reference proteome</keyword>
<accession>A0A0D8J8H0</accession>
<dbReference type="Pfam" id="PF00144">
    <property type="entry name" value="Beta-lactamase"/>
    <property type="match status" value="1"/>
</dbReference>
<dbReference type="InterPro" id="IPR050491">
    <property type="entry name" value="AmpC-like"/>
</dbReference>
<dbReference type="Gene3D" id="3.40.710.10">
    <property type="entry name" value="DD-peptidase/beta-lactamase superfamily"/>
    <property type="match status" value="1"/>
</dbReference>
<evidence type="ECO:0000259" key="1">
    <source>
        <dbReference type="Pfam" id="PF00144"/>
    </source>
</evidence>
<protein>
    <recommendedName>
        <fullName evidence="1">Beta-lactamase-related domain-containing protein</fullName>
    </recommendedName>
</protein>
<dbReference type="PANTHER" id="PTHR46825">
    <property type="entry name" value="D-ALANYL-D-ALANINE-CARBOXYPEPTIDASE/ENDOPEPTIDASE AMPH"/>
    <property type="match status" value="1"/>
</dbReference>
<sequence>MKRVIQVFILFFVVVALTNCKKANNNILYDKAYIDEIKEVRKELSTYLRTNFIPGAQIAIAKNGKLIYSEGIGRASTDLDVKVTRDTKFRIGDLSEIYTTIIYLKMVEDGTLNPDSTIQHYLPDFPEKRLPVTIKNLKNHTSGFREMNNTENNWQATNITLQKGLETFQDDELMAPPGEFHMESRLNFNLLGAIMEKASGKRFNELLQEYVTDTLHFESTCPDNPFSTIEGRTNFYDHNIIAQVVNAMTTDLRWRAPSEGLLSSAEDLVKLTDIYFNSDYLNDSTRAHLFDPVELNNNQVAQFANGWLILRDREGNVFYGREGSVHGGSSSVLIYPKEELVVAITTNLTQERSNSTIFKLADIFLPKPEESEE</sequence>
<feature type="domain" description="Beta-lactamase-related" evidence="1">
    <location>
        <begin position="50"/>
        <end position="351"/>
    </location>
</feature>
<dbReference type="EMBL" id="JRHC01000003">
    <property type="protein sequence ID" value="KJF43265.1"/>
    <property type="molecule type" value="Genomic_DNA"/>
</dbReference>
<dbReference type="SUPFAM" id="SSF56601">
    <property type="entry name" value="beta-lactamase/transpeptidase-like"/>
    <property type="match status" value="1"/>
</dbReference>
<dbReference type="InterPro" id="IPR012338">
    <property type="entry name" value="Beta-lactam/transpept-like"/>
</dbReference>
<dbReference type="STRING" id="1544798.LH29_13505"/>
<dbReference type="AlphaFoldDB" id="A0A0D8J8H0"/>
<dbReference type="PANTHER" id="PTHR46825:SF9">
    <property type="entry name" value="BETA-LACTAMASE-RELATED DOMAIN-CONTAINING PROTEIN"/>
    <property type="match status" value="1"/>
</dbReference>
<evidence type="ECO:0000313" key="2">
    <source>
        <dbReference type="EMBL" id="KJF43265.1"/>
    </source>
</evidence>
<proteinExistence type="predicted"/>
<dbReference type="InterPro" id="IPR001466">
    <property type="entry name" value="Beta-lactam-related"/>
</dbReference>
<dbReference type="RefSeq" id="WP_045030466.1">
    <property type="nucleotide sequence ID" value="NZ_JRHC01000003.1"/>
</dbReference>